<dbReference type="GO" id="GO:0007533">
    <property type="term" value="P:mating type switching"/>
    <property type="evidence" value="ECO:0007669"/>
    <property type="project" value="EnsemblFungi"/>
</dbReference>
<dbReference type="OMA" id="ERCLHYK"/>
<gene>
    <name evidence="3" type="primary">NCAS0A09420</name>
    <name evidence="3" type="ordered locus">NCAS_0A09420</name>
</gene>
<dbReference type="GeneID" id="96900979"/>
<dbReference type="OrthoDB" id="251770at2759"/>
<evidence type="ECO:0000259" key="2">
    <source>
        <dbReference type="PROSITE" id="PS50172"/>
    </source>
</evidence>
<dbReference type="PROSITE" id="PS50172">
    <property type="entry name" value="BRCT"/>
    <property type="match status" value="3"/>
</dbReference>
<dbReference type="InterPro" id="IPR001357">
    <property type="entry name" value="BRCT_dom"/>
</dbReference>
<proteinExistence type="predicted"/>
<dbReference type="GO" id="GO:0070182">
    <property type="term" value="F:DNA polymerase binding"/>
    <property type="evidence" value="ECO:0007669"/>
    <property type="project" value="EnsemblFungi"/>
</dbReference>
<dbReference type="EMBL" id="HE576752">
    <property type="protein sequence ID" value="CCC67500.1"/>
    <property type="molecule type" value="Genomic_DNA"/>
</dbReference>
<feature type="domain" description="BRCT" evidence="2">
    <location>
        <begin position="311"/>
        <end position="402"/>
    </location>
</feature>
<dbReference type="SUPFAM" id="SSF52113">
    <property type="entry name" value="BRCT domain"/>
    <property type="match status" value="2"/>
</dbReference>
<dbReference type="PANTHER" id="PTHR13561">
    <property type="entry name" value="DNA REPLICATION REGULATOR DPB11-RELATED"/>
    <property type="match status" value="1"/>
</dbReference>
<dbReference type="PANTHER" id="PTHR13561:SF20">
    <property type="entry name" value="DNA TOPOISOMERASE 2-BINDING PROTEIN 1"/>
    <property type="match status" value="1"/>
</dbReference>
<dbReference type="eggNOG" id="KOG1929">
    <property type="taxonomic scope" value="Eukaryota"/>
</dbReference>
<dbReference type="FunCoup" id="G0V7Q2">
    <property type="interactions" value="53"/>
</dbReference>
<evidence type="ECO:0000256" key="1">
    <source>
        <dbReference type="ARBA" id="ARBA00022737"/>
    </source>
</evidence>
<keyword evidence="4" id="KW-1185">Reference proteome</keyword>
<dbReference type="STRING" id="1064592.G0V7Q2"/>
<feature type="domain" description="BRCT" evidence="2">
    <location>
        <begin position="188"/>
        <end position="213"/>
    </location>
</feature>
<dbReference type="KEGG" id="ncs:NCAS_0A09420"/>
<dbReference type="AlphaFoldDB" id="G0V7Q2"/>
<dbReference type="InterPro" id="IPR036420">
    <property type="entry name" value="BRCT_dom_sf"/>
</dbReference>
<dbReference type="GO" id="GO:0006270">
    <property type="term" value="P:DNA replication initiation"/>
    <property type="evidence" value="ECO:0007669"/>
    <property type="project" value="EnsemblFungi"/>
</dbReference>
<dbReference type="CDD" id="cd18433">
    <property type="entry name" value="BRCT_Rad4_rpt3"/>
    <property type="match status" value="1"/>
</dbReference>
<reference evidence="3 4" key="1">
    <citation type="journal article" date="2011" name="Proc. Natl. Acad. Sci. U.S.A.">
        <title>Evolutionary erosion of yeast sex chromosomes by mating-type switching accidents.</title>
        <authorList>
            <person name="Gordon J.L."/>
            <person name="Armisen D."/>
            <person name="Proux-Wera E."/>
            <person name="Oheigeartaigh S.S."/>
            <person name="Byrne K.P."/>
            <person name="Wolfe K.H."/>
        </authorList>
    </citation>
    <scope>NUCLEOTIDE SEQUENCE [LARGE SCALE GENOMIC DNA]</scope>
    <source>
        <strain evidence="4">ATCC 76901 / BCRC 22586 / CBS 4309 / NBRC 1992 / NRRL Y-12630</strain>
    </source>
</reference>
<dbReference type="GO" id="GO:0005657">
    <property type="term" value="C:replication fork"/>
    <property type="evidence" value="ECO:0007669"/>
    <property type="project" value="EnsemblFungi"/>
</dbReference>
<dbReference type="GO" id="GO:0007095">
    <property type="term" value="P:mitotic G2 DNA damage checkpoint signaling"/>
    <property type="evidence" value="ECO:0007669"/>
    <property type="project" value="EnsemblFungi"/>
</dbReference>
<dbReference type="Proteomes" id="UP000001640">
    <property type="component" value="Chromosome 1"/>
</dbReference>
<evidence type="ECO:0000313" key="3">
    <source>
        <dbReference type="EMBL" id="CCC67500.1"/>
    </source>
</evidence>
<dbReference type="SMART" id="SM00292">
    <property type="entry name" value="BRCT"/>
    <property type="match status" value="3"/>
</dbReference>
<dbReference type="GO" id="GO:0033314">
    <property type="term" value="P:mitotic DNA replication checkpoint signaling"/>
    <property type="evidence" value="ECO:0007669"/>
    <property type="project" value="TreeGrafter"/>
</dbReference>
<reference key="2">
    <citation type="submission" date="2011-08" db="EMBL/GenBank/DDBJ databases">
        <title>Genome sequence of Naumovozyma castellii.</title>
        <authorList>
            <person name="Gordon J.L."/>
            <person name="Armisen D."/>
            <person name="Proux-Wera E."/>
            <person name="OhEigeartaigh S.S."/>
            <person name="Byrne K.P."/>
            <person name="Wolfe K.H."/>
        </authorList>
    </citation>
    <scope>NUCLEOTIDE SEQUENCE</scope>
    <source>
        <strain>Type strain:CBS 4309</strain>
    </source>
</reference>
<dbReference type="HOGENOM" id="CLU_020751_0_0_1"/>
<dbReference type="GO" id="GO:0000727">
    <property type="term" value="P:double-strand break repair via break-induced replication"/>
    <property type="evidence" value="ECO:0007669"/>
    <property type="project" value="EnsemblFungi"/>
</dbReference>
<protein>
    <recommendedName>
        <fullName evidence="2">BRCT domain-containing protein</fullName>
    </recommendedName>
</protein>
<keyword evidence="1" id="KW-0677">Repeat</keyword>
<name>G0V7Q2_NAUCA</name>
<dbReference type="Gene3D" id="3.40.50.10190">
    <property type="entry name" value="BRCT domain"/>
    <property type="match status" value="4"/>
</dbReference>
<dbReference type="GO" id="GO:0031261">
    <property type="term" value="C:DNA replication preinitiation complex"/>
    <property type="evidence" value="ECO:0007669"/>
    <property type="project" value="EnsemblFungi"/>
</dbReference>
<organism evidence="3 4">
    <name type="scientific">Naumovozyma castellii</name>
    <name type="common">Yeast</name>
    <name type="synonym">Saccharomyces castellii</name>
    <dbReference type="NCBI Taxonomy" id="27288"/>
    <lineage>
        <taxon>Eukaryota</taxon>
        <taxon>Fungi</taxon>
        <taxon>Dikarya</taxon>
        <taxon>Ascomycota</taxon>
        <taxon>Saccharomycotina</taxon>
        <taxon>Saccharomycetes</taxon>
        <taxon>Saccharomycetales</taxon>
        <taxon>Saccharomycetaceae</taxon>
        <taxon>Naumovozyma</taxon>
    </lineage>
</organism>
<sequence>MKPFHGITFCPTALDDATSKSISKKIIKLGGEYAKDLTRQCMVLVVGFSTDTNKYKFAVQYRYDIIFISYRIIDELYQLWLAGEDITLKEHSSFKAWEHNQVERMLQVLKARYSADPLKNFYLFVGRISSDLHSVNEIETISHELGCYKCEVSQFLKDAKSLNPSRNIVFITDSATGIRVNAARDQGIPIVHQKWIVDCQIRGAMLQFDPYYLTDNVAKLSFEEIGRGACNCWAKMGTKHGNNNELLNNDTSSAPMVTSSIYLNDKSKLINKFKPQGEKLWQNVMENDFRSKIKDTKPLLPTNYNPGNDNERSPIFQNKSFFFHKAFTPKQIMILTKVIRKNGGQAEMHLNENISFDYLLVPSDIPTEELGLEEDDMDDPLASASPVTEFFIERCLHYKKLISPLDSWSKPFYYSEKFLINPATALLHSHNNKYLNIAITGFHGVELLHLTKILHILKPNGIKFNEYLTKDTDVLLINLAALSSIPHSHSLWQNEFSDLFKEDSNSQPQEKKSQVFRNSMKRKIEYVKRDHHIPLVTPAFLISLLRQSKNLLSTNNPRNSEKIHLNNINWCISCPKGNKLDFVCELVRNDSLNENVDVNEKIFDWRSTTPINYKIDTPLLSPSKRTSSMMSPPKIRSKTDEVLSKMQNSAISENSSRIVRKRIKSIQQEEHHSIMNSAPLPERLISPLNTPLKKPKLDHSKPKPTITRTSSWGTMMSEELENNEKLKIKEQSNNQQNTNIEASANNMGLTQVTYGSPSSGASKLVGAVSRTRRLTRKKVEQLGL</sequence>
<dbReference type="Pfam" id="PF00533">
    <property type="entry name" value="BRCT"/>
    <property type="match status" value="1"/>
</dbReference>
<dbReference type="RefSeq" id="XP_003673881.1">
    <property type="nucleotide sequence ID" value="XM_003673833.1"/>
</dbReference>
<dbReference type="InParanoid" id="G0V7Q2"/>
<feature type="domain" description="BRCT" evidence="2">
    <location>
        <begin position="1"/>
        <end position="81"/>
    </location>
</feature>
<dbReference type="GO" id="GO:0030295">
    <property type="term" value="F:protein kinase activator activity"/>
    <property type="evidence" value="ECO:0007669"/>
    <property type="project" value="EnsemblFungi"/>
</dbReference>
<evidence type="ECO:0000313" key="4">
    <source>
        <dbReference type="Proteomes" id="UP000001640"/>
    </source>
</evidence>
<accession>G0V7Q2</accession>